<keyword evidence="4" id="KW-0328">Glycosyltransferase</keyword>
<dbReference type="AlphaFoldDB" id="A0A3B0V5C2"/>
<name>A0A3B0V5C2_9ZZZZ</name>
<keyword evidence="4" id="KW-0808">Transferase</keyword>
<protein>
    <submittedName>
        <fullName evidence="4">Competence protein F homolog, phosphoribosyltransferase domain protein YhgH required for utilization of DNA as sole source of carbon and energy</fullName>
    </submittedName>
</protein>
<dbReference type="SUPFAM" id="SSF53271">
    <property type="entry name" value="PRTase-like"/>
    <property type="match status" value="1"/>
</dbReference>
<dbReference type="Gene3D" id="3.40.50.2020">
    <property type="match status" value="1"/>
</dbReference>
<feature type="domain" description="Phosphoribosyltransferase" evidence="2">
    <location>
        <begin position="186"/>
        <end position="235"/>
    </location>
</feature>
<dbReference type="CDD" id="cd06223">
    <property type="entry name" value="PRTases_typeI"/>
    <property type="match status" value="1"/>
</dbReference>
<organism evidence="4">
    <name type="scientific">hydrothermal vent metagenome</name>
    <dbReference type="NCBI Taxonomy" id="652676"/>
    <lineage>
        <taxon>unclassified sequences</taxon>
        <taxon>metagenomes</taxon>
        <taxon>ecological metagenomes</taxon>
    </lineage>
</organism>
<dbReference type="GO" id="GO:0016757">
    <property type="term" value="F:glycosyltransferase activity"/>
    <property type="evidence" value="ECO:0007669"/>
    <property type="project" value="UniProtKB-KW"/>
</dbReference>
<evidence type="ECO:0000256" key="1">
    <source>
        <dbReference type="ARBA" id="ARBA00008007"/>
    </source>
</evidence>
<accession>A0A3B0V5C2</accession>
<dbReference type="PANTHER" id="PTHR47505">
    <property type="entry name" value="DNA UTILIZATION PROTEIN YHGH"/>
    <property type="match status" value="1"/>
</dbReference>
<gene>
    <name evidence="4" type="ORF">MNBD_DELTA04-117</name>
</gene>
<feature type="domain" description="Double zinc ribbon" evidence="3">
    <location>
        <begin position="10"/>
        <end position="67"/>
    </location>
</feature>
<dbReference type="EMBL" id="UOEY01000063">
    <property type="protein sequence ID" value="VAW38738.1"/>
    <property type="molecule type" value="Genomic_DNA"/>
</dbReference>
<evidence type="ECO:0000259" key="3">
    <source>
        <dbReference type="Pfam" id="PF18912"/>
    </source>
</evidence>
<dbReference type="Pfam" id="PF18912">
    <property type="entry name" value="DZR_2"/>
    <property type="match status" value="1"/>
</dbReference>
<dbReference type="Pfam" id="PF00156">
    <property type="entry name" value="Pribosyltran"/>
    <property type="match status" value="1"/>
</dbReference>
<evidence type="ECO:0000259" key="2">
    <source>
        <dbReference type="Pfam" id="PF00156"/>
    </source>
</evidence>
<dbReference type="InterPro" id="IPR000836">
    <property type="entry name" value="PRTase_dom"/>
</dbReference>
<comment type="similarity">
    <text evidence="1">Belongs to the ComF/GntX family.</text>
</comment>
<dbReference type="InterPro" id="IPR044005">
    <property type="entry name" value="DZR_2"/>
</dbReference>
<evidence type="ECO:0000313" key="4">
    <source>
        <dbReference type="EMBL" id="VAW38738.1"/>
    </source>
</evidence>
<dbReference type="PANTHER" id="PTHR47505:SF1">
    <property type="entry name" value="DNA UTILIZATION PROTEIN YHGH"/>
    <property type="match status" value="1"/>
</dbReference>
<reference evidence="4" key="1">
    <citation type="submission" date="2018-06" db="EMBL/GenBank/DDBJ databases">
        <authorList>
            <person name="Zhirakovskaya E."/>
        </authorList>
    </citation>
    <scope>NUCLEOTIDE SEQUENCE</scope>
</reference>
<sequence>MTSFIAACKELLFPAFCLACGRQLSSWRLPLLCSDCGAEVSFVRPPICSCCGLPLNCGPDHLCGNCLTKTFAFDRARAALLYREPVISLIHSLKFGGQLTGLSTMAALARDAAGYRDLTAPDLILPVPLHPQRLRERGFNQALLLARSCFPEQSRIINVDLLVRRRATVPQTRLSGKERRRNLAAAFTVTRPGLLKNKRILLIDDVFTTGSTVHECAATLRRTGAASIEIFTLARAL</sequence>
<dbReference type="InterPro" id="IPR051910">
    <property type="entry name" value="ComF/GntX_DNA_util-trans"/>
</dbReference>
<dbReference type="InterPro" id="IPR029057">
    <property type="entry name" value="PRTase-like"/>
</dbReference>
<proteinExistence type="inferred from homology"/>